<feature type="domain" description="DUF4440" evidence="1">
    <location>
        <begin position="16"/>
        <end position="123"/>
    </location>
</feature>
<dbReference type="Proteomes" id="UP000521227">
    <property type="component" value="Unassembled WGS sequence"/>
</dbReference>
<dbReference type="SUPFAM" id="SSF54427">
    <property type="entry name" value="NTF2-like"/>
    <property type="match status" value="1"/>
</dbReference>
<evidence type="ECO:0000313" key="2">
    <source>
        <dbReference type="EMBL" id="MBB5053782.1"/>
    </source>
</evidence>
<gene>
    <name evidence="2" type="ORF">HNQ36_003782</name>
</gene>
<name>A0A840N4F0_9BRAD</name>
<evidence type="ECO:0000259" key="1">
    <source>
        <dbReference type="Pfam" id="PF14534"/>
    </source>
</evidence>
<accession>A0A840N4F0</accession>
<sequence length="157" mass="17891">MLAQPNHQSAETMNMLRALNARFIHNFVTNDVASHDAILHPGFIDIRPNGQRQDRAMYLKHWATGFDPKVIVYWDVRDELITVIGDVALVRSTNKCTRRRDGTDVTGMTTYTDTYLFENGKWTCIQAQITTVAPENYPSDDTIVSVYIEGKLQKQLS</sequence>
<comment type="caution">
    <text evidence="2">The sequence shown here is derived from an EMBL/GenBank/DDBJ whole genome shotgun (WGS) entry which is preliminary data.</text>
</comment>
<evidence type="ECO:0000313" key="3">
    <source>
        <dbReference type="Proteomes" id="UP000521227"/>
    </source>
</evidence>
<dbReference type="GO" id="GO:0016853">
    <property type="term" value="F:isomerase activity"/>
    <property type="evidence" value="ECO:0007669"/>
    <property type="project" value="UniProtKB-KW"/>
</dbReference>
<organism evidence="2 3">
    <name type="scientific">Afipia massiliensis</name>
    <dbReference type="NCBI Taxonomy" id="211460"/>
    <lineage>
        <taxon>Bacteria</taxon>
        <taxon>Pseudomonadati</taxon>
        <taxon>Pseudomonadota</taxon>
        <taxon>Alphaproteobacteria</taxon>
        <taxon>Hyphomicrobiales</taxon>
        <taxon>Nitrobacteraceae</taxon>
        <taxon>Afipia</taxon>
    </lineage>
</organism>
<dbReference type="AlphaFoldDB" id="A0A840N4F0"/>
<keyword evidence="2" id="KW-0413">Isomerase</keyword>
<dbReference type="Pfam" id="PF14534">
    <property type="entry name" value="DUF4440"/>
    <property type="match status" value="1"/>
</dbReference>
<dbReference type="RefSeq" id="WP_184087383.1">
    <property type="nucleotide sequence ID" value="NZ_JACHIJ010000005.1"/>
</dbReference>
<dbReference type="Gene3D" id="3.10.450.50">
    <property type="match status" value="1"/>
</dbReference>
<protein>
    <submittedName>
        <fullName evidence="2">Ketosteroid isomerase-like protein</fullName>
    </submittedName>
</protein>
<dbReference type="InterPro" id="IPR027843">
    <property type="entry name" value="DUF4440"/>
</dbReference>
<reference evidence="2 3" key="1">
    <citation type="submission" date="2020-08" db="EMBL/GenBank/DDBJ databases">
        <title>Genomic Encyclopedia of Type Strains, Phase IV (KMG-IV): sequencing the most valuable type-strain genomes for metagenomic binning, comparative biology and taxonomic classification.</title>
        <authorList>
            <person name="Goeker M."/>
        </authorList>
    </citation>
    <scope>NUCLEOTIDE SEQUENCE [LARGE SCALE GENOMIC DNA]</scope>
    <source>
        <strain evidence="2 3">DSM 17498</strain>
    </source>
</reference>
<dbReference type="EMBL" id="JACHIJ010000005">
    <property type="protein sequence ID" value="MBB5053782.1"/>
    <property type="molecule type" value="Genomic_DNA"/>
</dbReference>
<proteinExistence type="predicted"/>
<dbReference type="InterPro" id="IPR032710">
    <property type="entry name" value="NTF2-like_dom_sf"/>
</dbReference>